<dbReference type="Proteomes" id="UP000320390">
    <property type="component" value="Chromosome"/>
</dbReference>
<gene>
    <name evidence="1" type="ORF">Poly30_14310</name>
</gene>
<dbReference type="SUPFAM" id="SSF51905">
    <property type="entry name" value="FAD/NAD(P)-binding domain"/>
    <property type="match status" value="1"/>
</dbReference>
<protein>
    <submittedName>
        <fullName evidence="1">Lycopene cyclase protein</fullName>
    </submittedName>
</protein>
<sequence>MSERADIAILGGGCAGLSLAVQLAAGDLRGRRVVVLERRTSYERDRTWCGWALAPHSFSSCVDHAWSRWSVRHRGVDVLHASGSYRYEHLRADRFYAHARERLERSSAVDLRTGVEVLAMRQAGAAFALSTDSGSIEATTVIDTRPPPREDAPPGALLQHFLGQEITTADEVFEPGTATLMDFDVSQEDGIHFMYVLPFSRTRALIESTVLSTRPLERAAYEARIGEYVTARLGTRMTSVDYVEQGVIPMHGVARNDQQGSTNRSQNHFAAESRGRVIRLGTPGGAVKPSSGYAFHTIQRTAAALADTLLGRAEPDIARPRSRTDGWLDDVFLSFLRRHPERGPKIFQRLFRSIEPDVLVRFLMERATVSDRIRVIGSMPKLPFAREALRVATSR</sequence>
<keyword evidence="2" id="KW-1185">Reference proteome</keyword>
<evidence type="ECO:0000313" key="1">
    <source>
        <dbReference type="EMBL" id="QDV05928.1"/>
    </source>
</evidence>
<organism evidence="1 2">
    <name type="scientific">Saltatorellus ferox</name>
    <dbReference type="NCBI Taxonomy" id="2528018"/>
    <lineage>
        <taxon>Bacteria</taxon>
        <taxon>Pseudomonadati</taxon>
        <taxon>Planctomycetota</taxon>
        <taxon>Planctomycetia</taxon>
        <taxon>Planctomycetia incertae sedis</taxon>
        <taxon>Saltatorellus</taxon>
    </lineage>
</organism>
<dbReference type="EMBL" id="CP036434">
    <property type="protein sequence ID" value="QDV05928.1"/>
    <property type="molecule type" value="Genomic_DNA"/>
</dbReference>
<reference evidence="1 2" key="1">
    <citation type="submission" date="2019-02" db="EMBL/GenBank/DDBJ databases">
        <title>Deep-cultivation of Planctomycetes and their phenomic and genomic characterization uncovers novel biology.</title>
        <authorList>
            <person name="Wiegand S."/>
            <person name="Jogler M."/>
            <person name="Boedeker C."/>
            <person name="Pinto D."/>
            <person name="Vollmers J."/>
            <person name="Rivas-Marin E."/>
            <person name="Kohn T."/>
            <person name="Peeters S.H."/>
            <person name="Heuer A."/>
            <person name="Rast P."/>
            <person name="Oberbeckmann S."/>
            <person name="Bunk B."/>
            <person name="Jeske O."/>
            <person name="Meyerdierks A."/>
            <person name="Storesund J.E."/>
            <person name="Kallscheuer N."/>
            <person name="Luecker S."/>
            <person name="Lage O.M."/>
            <person name="Pohl T."/>
            <person name="Merkel B.J."/>
            <person name="Hornburger P."/>
            <person name="Mueller R.-W."/>
            <person name="Bruemmer F."/>
            <person name="Labrenz M."/>
            <person name="Spormann A.M."/>
            <person name="Op den Camp H."/>
            <person name="Overmann J."/>
            <person name="Amann R."/>
            <person name="Jetten M.S.M."/>
            <person name="Mascher T."/>
            <person name="Medema M.H."/>
            <person name="Devos D.P."/>
            <person name="Kaster A.-K."/>
            <person name="Ovreas L."/>
            <person name="Rohde M."/>
            <person name="Galperin M.Y."/>
            <person name="Jogler C."/>
        </authorList>
    </citation>
    <scope>NUCLEOTIDE SEQUENCE [LARGE SCALE GENOMIC DNA]</scope>
    <source>
        <strain evidence="1 2">Poly30</strain>
    </source>
</reference>
<dbReference type="AlphaFoldDB" id="A0A518EPB6"/>
<name>A0A518EPB6_9BACT</name>
<proteinExistence type="predicted"/>
<dbReference type="Pfam" id="PF05834">
    <property type="entry name" value="Lycopene_cycl"/>
    <property type="match status" value="1"/>
</dbReference>
<dbReference type="OrthoDB" id="24355at2"/>
<dbReference type="InterPro" id="IPR036188">
    <property type="entry name" value="FAD/NAD-bd_sf"/>
</dbReference>
<dbReference type="RefSeq" id="WP_145195648.1">
    <property type="nucleotide sequence ID" value="NZ_CP036434.1"/>
</dbReference>
<evidence type="ECO:0000313" key="2">
    <source>
        <dbReference type="Proteomes" id="UP000320390"/>
    </source>
</evidence>
<dbReference type="Gene3D" id="3.50.50.60">
    <property type="entry name" value="FAD/NAD(P)-binding domain"/>
    <property type="match status" value="1"/>
</dbReference>
<accession>A0A518EPB6</accession>